<name>E4T7V9_PALPW</name>
<keyword evidence="1" id="KW-0812">Transmembrane</keyword>
<dbReference type="eggNOG" id="ENOG5033623">
    <property type="taxonomic scope" value="Bacteria"/>
</dbReference>
<feature type="transmembrane region" description="Helical" evidence="1">
    <location>
        <begin position="73"/>
        <end position="94"/>
    </location>
</feature>
<proteinExistence type="predicted"/>
<protein>
    <recommendedName>
        <fullName evidence="4">Holin-X, holin superfamily III</fullName>
    </recommendedName>
</protein>
<accession>E4T7V9</accession>
<dbReference type="AlphaFoldDB" id="E4T7V9"/>
<organism evidence="2 3">
    <name type="scientific">Paludibacter propionicigenes (strain DSM 17365 / JCM 13257 / WB4)</name>
    <dbReference type="NCBI Taxonomy" id="694427"/>
    <lineage>
        <taxon>Bacteria</taxon>
        <taxon>Pseudomonadati</taxon>
        <taxon>Bacteroidota</taxon>
        <taxon>Bacteroidia</taxon>
        <taxon>Bacteroidales</taxon>
        <taxon>Paludibacteraceae</taxon>
        <taxon>Paludibacter</taxon>
    </lineage>
</organism>
<keyword evidence="1" id="KW-0472">Membrane</keyword>
<dbReference type="Proteomes" id="UP000008718">
    <property type="component" value="Chromosome"/>
</dbReference>
<keyword evidence="1" id="KW-1133">Transmembrane helix</keyword>
<keyword evidence="3" id="KW-1185">Reference proteome</keyword>
<feature type="transmembrane region" description="Helical" evidence="1">
    <location>
        <begin position="46"/>
        <end position="67"/>
    </location>
</feature>
<dbReference type="RefSeq" id="WP_013446172.1">
    <property type="nucleotide sequence ID" value="NC_014734.1"/>
</dbReference>
<evidence type="ECO:0000313" key="2">
    <source>
        <dbReference type="EMBL" id="ADQ80803.1"/>
    </source>
</evidence>
<dbReference type="OrthoDB" id="678770at2"/>
<evidence type="ECO:0000313" key="3">
    <source>
        <dbReference type="Proteomes" id="UP000008718"/>
    </source>
</evidence>
<sequence>MEDNTKMIESLLGKITDYGKTSYELTKLRVIDKTTDGLSSFLPNTVIAAILCSFLLFANLGLALWLGKILGELFYGFFIVAAFYALIAFVMHLFMRKWLKRILYDYMIKQVLKK</sequence>
<evidence type="ECO:0000256" key="1">
    <source>
        <dbReference type="SAM" id="Phobius"/>
    </source>
</evidence>
<dbReference type="STRING" id="694427.Palpr_2673"/>
<reference evidence="2 3" key="2">
    <citation type="journal article" date="2011" name="Stand. Genomic Sci.">
        <title>Complete genome sequence of Paludibacter propionicigenes type strain (WB4).</title>
        <authorList>
            <person name="Gronow S."/>
            <person name="Munk C."/>
            <person name="Lapidus A."/>
            <person name="Nolan M."/>
            <person name="Lucas S."/>
            <person name="Hammon N."/>
            <person name="Deshpande S."/>
            <person name="Cheng J.F."/>
            <person name="Tapia R."/>
            <person name="Han C."/>
            <person name="Goodwin L."/>
            <person name="Pitluck S."/>
            <person name="Liolios K."/>
            <person name="Ivanova N."/>
            <person name="Mavromatis K."/>
            <person name="Mikhailova N."/>
            <person name="Pati A."/>
            <person name="Chen A."/>
            <person name="Palaniappan K."/>
            <person name="Land M."/>
            <person name="Hauser L."/>
            <person name="Chang Y.J."/>
            <person name="Jeffries C.D."/>
            <person name="Brambilla E."/>
            <person name="Rohde M."/>
            <person name="Goker M."/>
            <person name="Detter J.C."/>
            <person name="Woyke T."/>
            <person name="Bristow J."/>
            <person name="Eisen J.A."/>
            <person name="Markowitz V."/>
            <person name="Hugenholtz P."/>
            <person name="Kyrpides N.C."/>
            <person name="Klenk H.P."/>
        </authorList>
    </citation>
    <scope>NUCLEOTIDE SEQUENCE [LARGE SCALE GENOMIC DNA]</scope>
    <source>
        <strain evidence="3">DSM 17365 / JCM 13257 / WB4</strain>
    </source>
</reference>
<dbReference type="HOGENOM" id="CLU_153095_2_0_10"/>
<gene>
    <name evidence="2" type="ordered locus">Palpr_2673</name>
</gene>
<dbReference type="EMBL" id="CP002345">
    <property type="protein sequence ID" value="ADQ80803.1"/>
    <property type="molecule type" value="Genomic_DNA"/>
</dbReference>
<dbReference type="KEGG" id="ppn:Palpr_2673"/>
<reference key="1">
    <citation type="submission" date="2010-11" db="EMBL/GenBank/DDBJ databases">
        <title>The complete genome of Paludibacter propionicigenes DSM 17365.</title>
        <authorList>
            <consortium name="US DOE Joint Genome Institute (JGI-PGF)"/>
            <person name="Lucas S."/>
            <person name="Copeland A."/>
            <person name="Lapidus A."/>
            <person name="Bruce D."/>
            <person name="Goodwin L."/>
            <person name="Pitluck S."/>
            <person name="Kyrpides N."/>
            <person name="Mavromatis K."/>
            <person name="Ivanova N."/>
            <person name="Munk A.C."/>
            <person name="Brettin T."/>
            <person name="Detter J.C."/>
            <person name="Han C."/>
            <person name="Tapia R."/>
            <person name="Land M."/>
            <person name="Hauser L."/>
            <person name="Markowitz V."/>
            <person name="Cheng J.-F."/>
            <person name="Hugenholtz P."/>
            <person name="Woyke T."/>
            <person name="Wu D."/>
            <person name="Gronow S."/>
            <person name="Wellnitz S."/>
            <person name="Brambilla E."/>
            <person name="Klenk H.-P."/>
            <person name="Eisen J.A."/>
        </authorList>
    </citation>
    <scope>NUCLEOTIDE SEQUENCE</scope>
    <source>
        <strain>WB4</strain>
    </source>
</reference>
<evidence type="ECO:0008006" key="4">
    <source>
        <dbReference type="Google" id="ProtNLM"/>
    </source>
</evidence>